<keyword evidence="16" id="KW-1185">Reference proteome</keyword>
<sequence>MATESARISHAEALDLLLDAESNVHSFTESSSSEQNVRAASFEPVADFGTQAVRFANFGSPEPVETRSCSTTTPPPRRIIQCDVFIAGSGPIGCTYAREILEKCDSSVLRPRNAVYMAEIGAQESPVVGAHLKNAVKYQKDIDAFVHVIQGALQPVSIPVSDTHQSTLGGNSWTPPINSKQNQLVICGQNPQQSREDNLGATAVTRAVGGMATHWTCACPTPHSEETTSSPIPRNELDSLLARARDFVKVDSTVFDKSIRHTTVKDILTTSFPNRNIRSIPLAVQPHSKAESGFVTWSGSDTVLGDIINDPRFTIASEHRVTQLIVHPSFPGTVAGVLMRDLKTDRDVLVHARAYVIACGAVCTPQILYNSDIRPPALGRYLTEQSMAFCQIVLSKKTIQNIQNTQNPAWQALIAQHRKKHPLDPLPIPFRDLDPQVMIPYSSAFPWHAQIHRDAFSYGDVGPRSDPRVVVDLRFFGKGDILENNRVEFSNKAKPEERPEHTDVYGMPQATFHVVRTDEDRDRDQKMMNDMTTVANSLGGYLPGSEPQFMEPGLAMHITGTTRVGSDSKTSVANPCSKVWGFSNLWVGGNNVIPDSTASNPTLTSMAYALKGASDVIQCLQYEYQ</sequence>
<comment type="catalytic activity">
    <reaction evidence="1">
        <text>D-glucose + O2 = 2-dehydro-D-glucose + H2O2</text>
        <dbReference type="Rhea" id="RHEA:10552"/>
        <dbReference type="ChEBI" id="CHEBI:4167"/>
        <dbReference type="ChEBI" id="CHEBI:15379"/>
        <dbReference type="ChEBI" id="CHEBI:16240"/>
        <dbReference type="ChEBI" id="CHEBI:16609"/>
        <dbReference type="EC" id="1.1.3.10"/>
    </reaction>
</comment>
<dbReference type="AlphaFoldDB" id="A0A1Q3E4X7"/>
<protein>
    <recommendedName>
        <fullName evidence="6">Pyranose 2-oxidase</fullName>
        <ecNumber evidence="5">1.1.3.10</ecNumber>
    </recommendedName>
    <alternativeName>
        <fullName evidence="11">FAD-oxidoreductase</fullName>
    </alternativeName>
    <alternativeName>
        <fullName evidence="10">Glucose 2-oxidase</fullName>
    </alternativeName>
    <alternativeName>
        <fullName evidence="12">Pyranose:oxygen 2-oxidoreductase</fullName>
    </alternativeName>
</protein>
<evidence type="ECO:0000256" key="6">
    <source>
        <dbReference type="ARBA" id="ARBA00016408"/>
    </source>
</evidence>
<evidence type="ECO:0000313" key="15">
    <source>
        <dbReference type="EMBL" id="GAW02283.1"/>
    </source>
</evidence>
<evidence type="ECO:0000256" key="8">
    <source>
        <dbReference type="ARBA" id="ARBA00022827"/>
    </source>
</evidence>
<proteinExistence type="inferred from homology"/>
<dbReference type="NCBIfam" id="TIGR02462">
    <property type="entry name" value="pyranose_ox"/>
    <property type="match status" value="1"/>
</dbReference>
<feature type="domain" description="Glucose-methanol-choline oxidoreductase N-terminal" evidence="13">
    <location>
        <begin position="297"/>
        <end position="383"/>
    </location>
</feature>
<evidence type="ECO:0000256" key="4">
    <source>
        <dbReference type="ARBA" id="ARBA00011881"/>
    </source>
</evidence>
<dbReference type="GO" id="GO:0050660">
    <property type="term" value="F:flavin adenine dinucleotide binding"/>
    <property type="evidence" value="ECO:0007669"/>
    <property type="project" value="InterPro"/>
</dbReference>
<dbReference type="Gene3D" id="3.50.50.60">
    <property type="entry name" value="FAD/NAD(P)-binding domain"/>
    <property type="match status" value="2"/>
</dbReference>
<accession>A0A1Q3E4X7</accession>
<evidence type="ECO:0000256" key="12">
    <source>
        <dbReference type="ARBA" id="ARBA00031330"/>
    </source>
</evidence>
<dbReference type="PANTHER" id="PTHR42784:SF1">
    <property type="entry name" value="PYRANOSE 2-OXIDASE"/>
    <property type="match status" value="1"/>
</dbReference>
<evidence type="ECO:0000256" key="7">
    <source>
        <dbReference type="ARBA" id="ARBA00022630"/>
    </source>
</evidence>
<dbReference type="Proteomes" id="UP000188533">
    <property type="component" value="Unassembled WGS sequence"/>
</dbReference>
<reference evidence="15 16" key="1">
    <citation type="submission" date="2016-08" db="EMBL/GenBank/DDBJ databases">
        <authorList>
            <consortium name="Lentinula edodes genome sequencing consortium"/>
            <person name="Sakamoto Y."/>
            <person name="Nakade K."/>
            <person name="Sato S."/>
            <person name="Yoshida Y."/>
            <person name="Miyazaki K."/>
            <person name="Natsume S."/>
            <person name="Konno N."/>
        </authorList>
    </citation>
    <scope>NUCLEOTIDE SEQUENCE [LARGE SCALE GENOMIC DNA]</scope>
    <source>
        <strain evidence="15 16">NBRC 111202</strain>
    </source>
</reference>
<feature type="domain" description="Glucose-methanol-choline oxidoreductase C-terminal" evidence="14">
    <location>
        <begin position="501"/>
        <end position="609"/>
    </location>
</feature>
<dbReference type="EMBL" id="BDGU01000092">
    <property type="protein sequence ID" value="GAW02283.1"/>
    <property type="molecule type" value="Genomic_DNA"/>
</dbReference>
<evidence type="ECO:0000256" key="5">
    <source>
        <dbReference type="ARBA" id="ARBA00013082"/>
    </source>
</evidence>
<dbReference type="SUPFAM" id="SSF54373">
    <property type="entry name" value="FAD-linked reductases, C-terminal domain"/>
    <property type="match status" value="1"/>
</dbReference>
<dbReference type="InterPro" id="IPR012814">
    <property type="entry name" value="P2OX"/>
</dbReference>
<dbReference type="GO" id="GO:0050233">
    <property type="term" value="F:pyranose oxidase activity"/>
    <property type="evidence" value="ECO:0007669"/>
    <property type="project" value="UniProtKB-EC"/>
</dbReference>
<keyword evidence="9" id="KW-0560">Oxidoreductase</keyword>
<evidence type="ECO:0000256" key="3">
    <source>
        <dbReference type="ARBA" id="ARBA00010790"/>
    </source>
</evidence>
<evidence type="ECO:0000256" key="9">
    <source>
        <dbReference type="ARBA" id="ARBA00023002"/>
    </source>
</evidence>
<dbReference type="InterPro" id="IPR000172">
    <property type="entry name" value="GMC_OxRdtase_N"/>
</dbReference>
<dbReference type="PANTHER" id="PTHR42784">
    <property type="entry name" value="PYRANOSE 2-OXIDASE"/>
    <property type="match status" value="1"/>
</dbReference>
<reference evidence="15 16" key="2">
    <citation type="submission" date="2017-02" db="EMBL/GenBank/DDBJ databases">
        <title>A genome survey and senescence transcriptome analysis in Lentinula edodes.</title>
        <authorList>
            <person name="Sakamoto Y."/>
            <person name="Nakade K."/>
            <person name="Sato S."/>
            <person name="Yoshida Y."/>
            <person name="Miyazaki K."/>
            <person name="Natsume S."/>
            <person name="Konno N."/>
        </authorList>
    </citation>
    <scope>NUCLEOTIDE SEQUENCE [LARGE SCALE GENOMIC DNA]</scope>
    <source>
        <strain evidence="15 16">NBRC 111202</strain>
    </source>
</reference>
<evidence type="ECO:0000259" key="13">
    <source>
        <dbReference type="Pfam" id="PF00732"/>
    </source>
</evidence>
<dbReference type="InterPro" id="IPR036188">
    <property type="entry name" value="FAD/NAD-bd_sf"/>
</dbReference>
<dbReference type="InterPro" id="IPR007867">
    <property type="entry name" value="GMC_OxRtase_C"/>
</dbReference>
<evidence type="ECO:0000256" key="1">
    <source>
        <dbReference type="ARBA" id="ARBA00000827"/>
    </source>
</evidence>
<dbReference type="SUPFAM" id="SSF51905">
    <property type="entry name" value="FAD/NAD(P)-binding domain"/>
    <property type="match status" value="1"/>
</dbReference>
<keyword evidence="8" id="KW-0274">FAD</keyword>
<evidence type="ECO:0000256" key="2">
    <source>
        <dbReference type="ARBA" id="ARBA00001974"/>
    </source>
</evidence>
<dbReference type="STRING" id="5353.A0A1Q3E4X7"/>
<gene>
    <name evidence="15" type="ORF">LENED_003928</name>
</gene>
<evidence type="ECO:0000313" key="16">
    <source>
        <dbReference type="Proteomes" id="UP000188533"/>
    </source>
</evidence>
<comment type="similarity">
    <text evidence="3">Belongs to the GMC oxidoreductase family.</text>
</comment>
<dbReference type="EC" id="1.1.3.10" evidence="5"/>
<evidence type="ECO:0000256" key="10">
    <source>
        <dbReference type="ARBA" id="ARBA00030508"/>
    </source>
</evidence>
<comment type="subunit">
    <text evidence="4">Homotetramer.</text>
</comment>
<keyword evidence="7" id="KW-0285">Flavoprotein</keyword>
<dbReference type="Pfam" id="PF05199">
    <property type="entry name" value="GMC_oxred_C"/>
    <property type="match status" value="1"/>
</dbReference>
<comment type="cofactor">
    <cofactor evidence="2">
        <name>FAD</name>
        <dbReference type="ChEBI" id="CHEBI:57692"/>
    </cofactor>
</comment>
<dbReference type="InterPro" id="IPR051473">
    <property type="entry name" value="P2Ox-like"/>
</dbReference>
<name>A0A1Q3E4X7_LENED</name>
<comment type="caution">
    <text evidence="15">The sequence shown here is derived from an EMBL/GenBank/DDBJ whole genome shotgun (WGS) entry which is preliminary data.</text>
</comment>
<evidence type="ECO:0000259" key="14">
    <source>
        <dbReference type="Pfam" id="PF05199"/>
    </source>
</evidence>
<evidence type="ECO:0000256" key="11">
    <source>
        <dbReference type="ARBA" id="ARBA00031159"/>
    </source>
</evidence>
<dbReference type="Pfam" id="PF00732">
    <property type="entry name" value="GMC_oxred_N"/>
    <property type="match status" value="1"/>
</dbReference>
<organism evidence="15 16">
    <name type="scientific">Lentinula edodes</name>
    <name type="common">Shiitake mushroom</name>
    <name type="synonym">Lentinus edodes</name>
    <dbReference type="NCBI Taxonomy" id="5353"/>
    <lineage>
        <taxon>Eukaryota</taxon>
        <taxon>Fungi</taxon>
        <taxon>Dikarya</taxon>
        <taxon>Basidiomycota</taxon>
        <taxon>Agaricomycotina</taxon>
        <taxon>Agaricomycetes</taxon>
        <taxon>Agaricomycetidae</taxon>
        <taxon>Agaricales</taxon>
        <taxon>Marasmiineae</taxon>
        <taxon>Omphalotaceae</taxon>
        <taxon>Lentinula</taxon>
    </lineage>
</organism>